<protein>
    <recommendedName>
        <fullName evidence="3">DUF2971 domain-containing protein</fullName>
    </recommendedName>
</protein>
<evidence type="ECO:0000313" key="1">
    <source>
        <dbReference type="EMBL" id="SAL54050.1"/>
    </source>
</evidence>
<evidence type="ECO:0008006" key="3">
    <source>
        <dbReference type="Google" id="ProtNLM"/>
    </source>
</evidence>
<dbReference type="EMBL" id="FCOK02000047">
    <property type="protein sequence ID" value="SAL54050.1"/>
    <property type="molecule type" value="Genomic_DNA"/>
</dbReference>
<evidence type="ECO:0000313" key="2">
    <source>
        <dbReference type="Proteomes" id="UP000054683"/>
    </source>
</evidence>
<dbReference type="Proteomes" id="UP000054683">
    <property type="component" value="Unassembled WGS sequence"/>
</dbReference>
<gene>
    <name evidence="1" type="ORF">AWB69_05727</name>
</gene>
<proteinExistence type="predicted"/>
<sequence length="286" mass="32436">MATLEVGKSLKDTDTLWRYLSLDKFIDLVESNTLFFTPLAWYSKTDPFEGYAPQVAINAMASISRSYRDQHLVVVDRLERTIPPNAPAEIREQLRQLRVNTEAHLPTMREIVKNIMTCTMVNCWNKSGYESEGLWGLYSRGGVAIKTSVGALRRALNSGAKTPVIHIGSVKYLDFNDPNLKPSDCLSADGHVMCMTKRIAYEHEKEVRMFITRERPENHLELLEPESARVSVDVHSMLESVVVSPFASETTERSVRAVCRWCGVNESIISRSNLLDNCEYLLDAYK</sequence>
<organism evidence="1 2">
    <name type="scientific">Caballeronia udeis</name>
    <dbReference type="NCBI Taxonomy" id="1232866"/>
    <lineage>
        <taxon>Bacteria</taxon>
        <taxon>Pseudomonadati</taxon>
        <taxon>Pseudomonadota</taxon>
        <taxon>Betaproteobacteria</taxon>
        <taxon>Burkholderiales</taxon>
        <taxon>Burkholderiaceae</taxon>
        <taxon>Caballeronia</taxon>
    </lineage>
</organism>
<dbReference type="AlphaFoldDB" id="A0A158IDH4"/>
<accession>A0A158IDH4</accession>
<name>A0A158IDH4_9BURK</name>
<dbReference type="OrthoDB" id="8548541at2"/>
<dbReference type="RefSeq" id="WP_062090071.1">
    <property type="nucleotide sequence ID" value="NZ_FCOK02000047.1"/>
</dbReference>
<reference evidence="1 2" key="1">
    <citation type="submission" date="2016-01" db="EMBL/GenBank/DDBJ databases">
        <authorList>
            <person name="Oliw E.H."/>
        </authorList>
    </citation>
    <scope>NUCLEOTIDE SEQUENCE [LARGE SCALE GENOMIC DNA]</scope>
    <source>
        <strain evidence="1">LMG 27134</strain>
    </source>
</reference>